<keyword evidence="3" id="KW-1185">Reference proteome</keyword>
<name>A0AAN8RJU5_9PEZI</name>
<evidence type="ECO:0000256" key="1">
    <source>
        <dbReference type="SAM" id="MobiDB-lite"/>
    </source>
</evidence>
<proteinExistence type="predicted"/>
<accession>A0AAN8RJU5</accession>
<feature type="compositionally biased region" description="Basic and acidic residues" evidence="1">
    <location>
        <begin position="544"/>
        <end position="562"/>
    </location>
</feature>
<feature type="compositionally biased region" description="Low complexity" evidence="1">
    <location>
        <begin position="124"/>
        <end position="150"/>
    </location>
</feature>
<feature type="compositionally biased region" description="Low complexity" evidence="1">
    <location>
        <begin position="236"/>
        <end position="252"/>
    </location>
</feature>
<feature type="region of interest" description="Disordered" evidence="1">
    <location>
        <begin position="541"/>
        <end position="571"/>
    </location>
</feature>
<gene>
    <name evidence="2" type="ORF">TWF718_005971</name>
</gene>
<organism evidence="2 3">
    <name type="scientific">Orbilia javanica</name>
    <dbReference type="NCBI Taxonomy" id="47235"/>
    <lineage>
        <taxon>Eukaryota</taxon>
        <taxon>Fungi</taxon>
        <taxon>Dikarya</taxon>
        <taxon>Ascomycota</taxon>
        <taxon>Pezizomycotina</taxon>
        <taxon>Orbiliomycetes</taxon>
        <taxon>Orbiliales</taxon>
        <taxon>Orbiliaceae</taxon>
        <taxon>Orbilia</taxon>
    </lineage>
</organism>
<dbReference type="EMBL" id="JAVHNR010000003">
    <property type="protein sequence ID" value="KAK6348158.1"/>
    <property type="molecule type" value="Genomic_DNA"/>
</dbReference>
<feature type="region of interest" description="Disordered" evidence="1">
    <location>
        <begin position="216"/>
        <end position="275"/>
    </location>
</feature>
<reference evidence="2 3" key="1">
    <citation type="submission" date="2019-10" db="EMBL/GenBank/DDBJ databases">
        <authorList>
            <person name="Palmer J.M."/>
        </authorList>
    </citation>
    <scope>NUCLEOTIDE SEQUENCE [LARGE SCALE GENOMIC DNA]</scope>
    <source>
        <strain evidence="2 3">TWF718</strain>
    </source>
</reference>
<dbReference type="Proteomes" id="UP001313282">
    <property type="component" value="Unassembled WGS sequence"/>
</dbReference>
<feature type="region of interest" description="Disordered" evidence="1">
    <location>
        <begin position="124"/>
        <end position="157"/>
    </location>
</feature>
<evidence type="ECO:0000313" key="3">
    <source>
        <dbReference type="Proteomes" id="UP001313282"/>
    </source>
</evidence>
<comment type="caution">
    <text evidence="2">The sequence shown here is derived from an EMBL/GenBank/DDBJ whole genome shotgun (WGS) entry which is preliminary data.</text>
</comment>
<protein>
    <submittedName>
        <fullName evidence="2">Uncharacterized protein</fullName>
    </submittedName>
</protein>
<evidence type="ECO:0000313" key="2">
    <source>
        <dbReference type="EMBL" id="KAK6348158.1"/>
    </source>
</evidence>
<dbReference type="AlphaFoldDB" id="A0AAN8RJU5"/>
<sequence>MKYSPAGRRLSLPAFDTFGQPMFEPYLYYAQFHPYPPPPPPPLPPHLHQHQHQFSHPHPHHGYQHPLEPYPYFNVPETHPEEYFIPSSPDSNPFPNTPIVHYNISREISPDSVSSSIDCTNSLSSFCPQSKPSHSSSSSFSPFSSASSPPSSSPPNSFPFAISIHPFDVSRTETPGEYHHYATETDKMVVRTIPHPDTIQEKYDGPHPRRRHSVAKHQQQAGSRRALVVNGSTNDPVPSKASKKAPAAMVVSERNDKAKGQYTKPQEILSPQPKSQPAPILIQASVDQPKPAVLDKGSIKEVPPSNLADGEEQSAYVHLTLNHLPHTNKLNTIRLRANYTATANKAKLIEEARSIFTTALRSHEPTKGVELGSWFSWTERGVNINFKTNAHRWIATENTDWLSDIGEGIRFNEKWGGIVVRDIWNPYILENALPEDNDLKRKLEQLNVLSYDVDNDTEPVKEAYRIRKIRWFGPSTLAIWFHDITVAEYFAQKGVWFMEGLVGVGKNKKVGVCGLPTVYPLIEQNRNRMAPRTVRRNGFVHAPTHKEGHGGQHGRNSGEAKGSKLGSQQRY</sequence>